<proteinExistence type="predicted"/>
<protein>
    <submittedName>
        <fullName evidence="3">DNA replication protein</fullName>
    </submittedName>
</protein>
<dbReference type="AlphaFoldDB" id="D6E9W8"/>
<dbReference type="Proteomes" id="UP000008805">
    <property type="component" value="Chromosome"/>
</dbReference>
<dbReference type="PANTHER" id="PTHR30050">
    <property type="entry name" value="CHROMOSOMAL REPLICATION INITIATOR PROTEIN DNAA"/>
    <property type="match status" value="1"/>
</dbReference>
<dbReference type="EMBL" id="FP929047">
    <property type="protein sequence ID" value="CBL04515.1"/>
    <property type="molecule type" value="Genomic_DNA"/>
</dbReference>
<dbReference type="Pfam" id="PF01695">
    <property type="entry name" value="IstB_IS21"/>
    <property type="match status" value="1"/>
</dbReference>
<evidence type="ECO:0000313" key="4">
    <source>
        <dbReference type="Proteomes" id="UP000008805"/>
    </source>
</evidence>
<dbReference type="BioCyc" id="GPAM657308:GPA_RS10560-MONOMER"/>
<dbReference type="InterPro" id="IPR002611">
    <property type="entry name" value="IstB_ATP-bd"/>
</dbReference>
<accession>D6E9W8</accession>
<organism evidence="3 4">
    <name type="scientific">Gordonibacter pamelaeae 7-10-1-b</name>
    <dbReference type="NCBI Taxonomy" id="657308"/>
    <lineage>
        <taxon>Bacteria</taxon>
        <taxon>Bacillati</taxon>
        <taxon>Actinomycetota</taxon>
        <taxon>Coriobacteriia</taxon>
        <taxon>Eggerthellales</taxon>
        <taxon>Eggerthellaceae</taxon>
        <taxon>Gordonibacter</taxon>
    </lineage>
</organism>
<feature type="region of interest" description="Disordered" evidence="1">
    <location>
        <begin position="1"/>
        <end position="23"/>
    </location>
</feature>
<dbReference type="PANTHER" id="PTHR30050:SF4">
    <property type="entry name" value="ATP-BINDING PROTEIN RV3427C IN INSERTION SEQUENCE-RELATED"/>
    <property type="match status" value="1"/>
</dbReference>
<feature type="domain" description="IstB-like ATP-binding" evidence="2">
    <location>
        <begin position="58"/>
        <end position="194"/>
    </location>
</feature>
<keyword evidence="4" id="KW-1185">Reference proteome</keyword>
<evidence type="ECO:0000256" key="1">
    <source>
        <dbReference type="SAM" id="MobiDB-lite"/>
    </source>
</evidence>
<dbReference type="GO" id="GO:0005524">
    <property type="term" value="F:ATP binding"/>
    <property type="evidence" value="ECO:0007669"/>
    <property type="project" value="InterPro"/>
</dbReference>
<dbReference type="KEGG" id="gpa:GPA_22620"/>
<evidence type="ECO:0000259" key="2">
    <source>
        <dbReference type="Pfam" id="PF01695"/>
    </source>
</evidence>
<sequence>MGFEVMAGAGDVSARTERERARQRRVKRSGIPARYLAASIDRCPVEVQRWAAEYGERTRTGLVLHGGVGTGKTYAACAALLAIADRATVRFATGSRMLREIRSSYKRPGEAEEDVVARYTGPRVLVIDDIGQEQATDWALSQLLSVIDERQAAMKPTIYTTQTAGDGIVARLSVHGDSSAAEAIVSRMRECAAVAFRGPDRRVS</sequence>
<evidence type="ECO:0000313" key="3">
    <source>
        <dbReference type="EMBL" id="CBL04515.1"/>
    </source>
</evidence>
<dbReference type="RefSeq" id="WP_015539859.1">
    <property type="nucleotide sequence ID" value="NC_021021.1"/>
</dbReference>
<name>D6E9W8_9ACTN</name>
<dbReference type="HOGENOM" id="CLU_062999_3_2_11"/>
<dbReference type="GO" id="GO:0006260">
    <property type="term" value="P:DNA replication"/>
    <property type="evidence" value="ECO:0007669"/>
    <property type="project" value="TreeGrafter"/>
</dbReference>
<gene>
    <name evidence="3" type="ORF">GPA_22620</name>
</gene>
<reference evidence="3 4" key="2">
    <citation type="submission" date="2010-03" db="EMBL/GenBank/DDBJ databases">
        <authorList>
            <person name="Pajon A."/>
        </authorList>
    </citation>
    <scope>NUCLEOTIDE SEQUENCE [LARGE SCALE GENOMIC DNA]</scope>
    <source>
        <strain evidence="4">7-10-1-b</strain>
    </source>
</reference>
<reference evidence="3 4" key="1">
    <citation type="submission" date="2010-03" db="EMBL/GenBank/DDBJ databases">
        <title>The genome sequence of Gordonibacter pamelaeae 7-10-1-bT.</title>
        <authorList>
            <consortium name="metaHIT consortium -- http://www.metahit.eu/"/>
            <person name="Pajon A."/>
            <person name="Turner K."/>
            <person name="Parkhill J."/>
            <person name="Timmis K."/>
            <person name="Oxley A."/>
            <person name="Wurdemann D."/>
        </authorList>
    </citation>
    <scope>NUCLEOTIDE SEQUENCE [LARGE SCALE GENOMIC DNA]</scope>
    <source>
        <strain evidence="4">7-10-1-b</strain>
    </source>
</reference>
<dbReference type="Gene3D" id="3.40.50.300">
    <property type="entry name" value="P-loop containing nucleotide triphosphate hydrolases"/>
    <property type="match status" value="1"/>
</dbReference>
<dbReference type="SUPFAM" id="SSF52540">
    <property type="entry name" value="P-loop containing nucleoside triphosphate hydrolases"/>
    <property type="match status" value="1"/>
</dbReference>
<dbReference type="InterPro" id="IPR027417">
    <property type="entry name" value="P-loop_NTPase"/>
</dbReference>